<dbReference type="PANTHER" id="PTHR43976:SF16">
    <property type="entry name" value="SHORT-CHAIN DEHYDROGENASE_REDUCTASE FAMILY PROTEIN"/>
    <property type="match status" value="1"/>
</dbReference>
<keyword evidence="2" id="KW-0560">Oxidoreductase</keyword>
<dbReference type="SUPFAM" id="SSF51735">
    <property type="entry name" value="NAD(P)-binding Rossmann-fold domains"/>
    <property type="match status" value="1"/>
</dbReference>
<dbReference type="AlphaFoldDB" id="A0A2T4B1B5"/>
<protein>
    <submittedName>
        <fullName evidence="3">NAD(P)-binding protein</fullName>
    </submittedName>
</protein>
<dbReference type="InterPro" id="IPR002347">
    <property type="entry name" value="SDR_fam"/>
</dbReference>
<proteinExistence type="inferred from homology"/>
<keyword evidence="4" id="KW-1185">Reference proteome</keyword>
<dbReference type="OrthoDB" id="1274115at2759"/>
<dbReference type="Pfam" id="PF00106">
    <property type="entry name" value="adh_short"/>
    <property type="match status" value="1"/>
</dbReference>
<comment type="similarity">
    <text evidence="1">Belongs to the short-chain dehydrogenases/reductases (SDR) family.</text>
</comment>
<dbReference type="PANTHER" id="PTHR43976">
    <property type="entry name" value="SHORT CHAIN DEHYDROGENASE"/>
    <property type="match status" value="1"/>
</dbReference>
<dbReference type="GO" id="GO:0016491">
    <property type="term" value="F:oxidoreductase activity"/>
    <property type="evidence" value="ECO:0007669"/>
    <property type="project" value="UniProtKB-KW"/>
</dbReference>
<gene>
    <name evidence="3" type="ORF">BBK36DRAFT_1171920</name>
</gene>
<reference evidence="4" key="1">
    <citation type="submission" date="2016-07" db="EMBL/GenBank/DDBJ databases">
        <title>Multiple horizontal gene transfer events from other fungi enriched the ability of initially mycotrophic Trichoderma (Ascomycota) to feed on dead plant biomass.</title>
        <authorList>
            <consortium name="DOE Joint Genome Institute"/>
            <person name="Atanasova L."/>
            <person name="Chenthamara K."/>
            <person name="Zhang J."/>
            <person name="Grujic M."/>
            <person name="Henrissat B."/>
            <person name="Kuo A."/>
            <person name="Aerts A."/>
            <person name="Salamov A."/>
            <person name="Lipzen A."/>
            <person name="Labutti K."/>
            <person name="Barry K."/>
            <person name="Miao Y."/>
            <person name="Rahimi M.J."/>
            <person name="Shen Q."/>
            <person name="Grigoriev I.V."/>
            <person name="Kubicek C.P."/>
            <person name="Druzhinina I.S."/>
        </authorList>
    </citation>
    <scope>NUCLEOTIDE SEQUENCE [LARGE SCALE GENOMIC DNA]</scope>
    <source>
        <strain evidence="4">TUCIM 6016</strain>
    </source>
</reference>
<dbReference type="EMBL" id="KZ680220">
    <property type="protein sequence ID" value="PTB63117.1"/>
    <property type="molecule type" value="Genomic_DNA"/>
</dbReference>
<sequence>MASTAAAKKIWFITGASSGLGLNMALSALRAGHRVIGTGRNIEKASSEHPEFATLGGEWLQLDVAQPNAEQAIQQLVAKEEQKLGKDKDSAHWVVVNNAGNTLLGAVEDMSEGQMQEYLQTNLFGFIRVWKALLPTLRRNRTGTLISISSIWGFVPKSEHMLYGAAKATTEYLTESYATLLAPSGIRTMIIEPGGFRTPFAGNNSKADGGISEDYKPLIQAWVDIVNAASKDPTLVNGDPIKFGDRVVDAVEGRGLFDSIWAEQDRTKALRVQLGSDSYSLFEQRLSDLQKGFVRMAEVAKSTDV</sequence>
<organism evidence="3 4">
    <name type="scientific">Trichoderma citrinoviride</name>
    <dbReference type="NCBI Taxonomy" id="58853"/>
    <lineage>
        <taxon>Eukaryota</taxon>
        <taxon>Fungi</taxon>
        <taxon>Dikarya</taxon>
        <taxon>Ascomycota</taxon>
        <taxon>Pezizomycotina</taxon>
        <taxon>Sordariomycetes</taxon>
        <taxon>Hypocreomycetidae</taxon>
        <taxon>Hypocreales</taxon>
        <taxon>Hypocreaceae</taxon>
        <taxon>Trichoderma</taxon>
    </lineage>
</organism>
<dbReference type="PRINTS" id="PR00081">
    <property type="entry name" value="GDHRDH"/>
</dbReference>
<accession>A0A2T4B1B5</accession>
<evidence type="ECO:0000313" key="4">
    <source>
        <dbReference type="Proteomes" id="UP000241546"/>
    </source>
</evidence>
<dbReference type="RefSeq" id="XP_024746437.1">
    <property type="nucleotide sequence ID" value="XM_024895646.1"/>
</dbReference>
<name>A0A2T4B1B5_9HYPO</name>
<dbReference type="Proteomes" id="UP000241546">
    <property type="component" value="Unassembled WGS sequence"/>
</dbReference>
<evidence type="ECO:0000256" key="2">
    <source>
        <dbReference type="ARBA" id="ARBA00023002"/>
    </source>
</evidence>
<dbReference type="InterPro" id="IPR051911">
    <property type="entry name" value="SDR_oxidoreductase"/>
</dbReference>
<evidence type="ECO:0000313" key="3">
    <source>
        <dbReference type="EMBL" id="PTB63117.1"/>
    </source>
</evidence>
<dbReference type="CDD" id="cd05374">
    <property type="entry name" value="17beta-HSD-like_SDR_c"/>
    <property type="match status" value="1"/>
</dbReference>
<dbReference type="InterPro" id="IPR036291">
    <property type="entry name" value="NAD(P)-bd_dom_sf"/>
</dbReference>
<dbReference type="GeneID" id="36603764"/>
<evidence type="ECO:0000256" key="1">
    <source>
        <dbReference type="ARBA" id="ARBA00006484"/>
    </source>
</evidence>
<dbReference type="Gene3D" id="3.40.50.720">
    <property type="entry name" value="NAD(P)-binding Rossmann-like Domain"/>
    <property type="match status" value="1"/>
</dbReference>